<evidence type="ECO:0000256" key="10">
    <source>
        <dbReference type="ARBA" id="ARBA00029774"/>
    </source>
</evidence>
<evidence type="ECO:0000313" key="13">
    <source>
        <dbReference type="EMBL" id="AKV58573.1"/>
    </source>
</evidence>
<dbReference type="EMBL" id="CP012342">
    <property type="protein sequence ID" value="AKV58573.1"/>
    <property type="molecule type" value="Genomic_DNA"/>
</dbReference>
<dbReference type="EC" id="2.7.7.87" evidence="3"/>
<dbReference type="PATRIC" id="fig|156976.3.peg.913"/>
<evidence type="ECO:0000313" key="14">
    <source>
        <dbReference type="Proteomes" id="UP000060016"/>
    </source>
</evidence>
<reference evidence="13 14" key="1">
    <citation type="submission" date="2015-08" db="EMBL/GenBank/DDBJ databases">
        <authorList>
            <person name="Babu N.S."/>
            <person name="Beckwith C.J."/>
            <person name="Beseler K.G."/>
            <person name="Brison A."/>
            <person name="Carone J.V."/>
            <person name="Caskin T.P."/>
            <person name="Diamond M."/>
            <person name="Durham M.E."/>
            <person name="Foxe J.M."/>
            <person name="Go M."/>
            <person name="Henderson B.A."/>
            <person name="Jones I.B."/>
            <person name="McGettigan J.A."/>
            <person name="Micheletti S.J."/>
            <person name="Nasrallah M.E."/>
            <person name="Ortiz D."/>
            <person name="Piller C.R."/>
            <person name="Privatt S.R."/>
            <person name="Schneider S.L."/>
            <person name="Sharp S."/>
            <person name="Smith T.C."/>
            <person name="Stanton J.D."/>
            <person name="Ullery H.E."/>
            <person name="Wilson R.J."/>
            <person name="Serrano M.G."/>
            <person name="Buck G."/>
            <person name="Lee V."/>
            <person name="Wang Y."/>
            <person name="Carvalho R."/>
            <person name="Voegtly L."/>
            <person name="Shi R."/>
            <person name="Duckworth R."/>
            <person name="Johnson A."/>
            <person name="Loviza R."/>
            <person name="Walstead R."/>
            <person name="Shah Z."/>
            <person name="Kiflezghi M."/>
            <person name="Wade K."/>
            <person name="Ball S.L."/>
            <person name="Bradley K.W."/>
            <person name="Asai D.J."/>
            <person name="Bowman C.A."/>
            <person name="Russell D.A."/>
            <person name="Pope W.H."/>
            <person name="Jacobs-Sera D."/>
            <person name="Hendrix R.W."/>
            <person name="Hatfull G.F."/>
        </authorList>
    </citation>
    <scope>NUCLEOTIDE SEQUENCE [LARGE SCALE GENOMIC DNA]</scope>
    <source>
        <strain evidence="13 14">PUDD_83A45</strain>
    </source>
</reference>
<dbReference type="GO" id="GO:0000049">
    <property type="term" value="F:tRNA binding"/>
    <property type="evidence" value="ECO:0007669"/>
    <property type="project" value="TreeGrafter"/>
</dbReference>
<dbReference type="KEGG" id="crie:AK829_04605"/>
<evidence type="ECO:0000256" key="5">
    <source>
        <dbReference type="ARBA" id="ARBA00022679"/>
    </source>
</evidence>
<evidence type="ECO:0000256" key="9">
    <source>
        <dbReference type="ARBA" id="ARBA00022840"/>
    </source>
</evidence>
<feature type="domain" description="YrdC-like" evidence="12">
    <location>
        <begin position="15"/>
        <end position="200"/>
    </location>
</feature>
<dbReference type="GO" id="GO:0006450">
    <property type="term" value="P:regulation of translational fidelity"/>
    <property type="evidence" value="ECO:0007669"/>
    <property type="project" value="TreeGrafter"/>
</dbReference>
<dbReference type="InterPro" id="IPR006070">
    <property type="entry name" value="Sua5-like_dom"/>
</dbReference>
<dbReference type="Pfam" id="PF01300">
    <property type="entry name" value="Sua5_yciO_yrdC"/>
    <property type="match status" value="1"/>
</dbReference>
<keyword evidence="14" id="KW-1185">Reference proteome</keyword>
<keyword evidence="9" id="KW-0067">ATP-binding</keyword>
<keyword evidence="6" id="KW-0819">tRNA processing</keyword>
<dbReference type="GO" id="GO:0008033">
    <property type="term" value="P:tRNA processing"/>
    <property type="evidence" value="ECO:0007669"/>
    <property type="project" value="UniProtKB-KW"/>
</dbReference>
<dbReference type="GO" id="GO:0005737">
    <property type="term" value="C:cytoplasm"/>
    <property type="evidence" value="ECO:0007669"/>
    <property type="project" value="UniProtKB-SubCell"/>
</dbReference>
<sequence length="223" mass="23422">MPATTYDCLTPDGRAQGIAAAAEALRGGDVVVLPTDTVYGIGADAFNNAAVAKLLATKKRGPDMPVPVLVGSWTTIQGLVREFSDTAKTLVEAFWPGGLSIIVPEAPSLPWNLGDTRGTVLLRMPNQPLALELLQEVGPMAVSSANISGHPPAVKIHEARQQFGNAVPVYLDGGEATIGQASTIVDISSGHPVIMREGAISPERIGEVLGVDPESMRRTPREQ</sequence>
<dbReference type="PANTHER" id="PTHR17490:SF16">
    <property type="entry name" value="THREONYLCARBAMOYL-AMP SYNTHASE"/>
    <property type="match status" value="1"/>
</dbReference>
<dbReference type="GO" id="GO:0005524">
    <property type="term" value="F:ATP binding"/>
    <property type="evidence" value="ECO:0007669"/>
    <property type="project" value="UniProtKB-KW"/>
</dbReference>
<name>A0A0K1RB00_9CORY</name>
<protein>
    <recommendedName>
        <fullName evidence="10">L-threonylcarbamoyladenylate synthase</fullName>
        <ecNumber evidence="3">2.7.7.87</ecNumber>
    </recommendedName>
    <alternativeName>
        <fullName evidence="10">L-threonylcarbamoyladenylate synthase</fullName>
    </alternativeName>
</protein>
<evidence type="ECO:0000256" key="8">
    <source>
        <dbReference type="ARBA" id="ARBA00022741"/>
    </source>
</evidence>
<keyword evidence="4" id="KW-0963">Cytoplasm</keyword>
<dbReference type="InterPro" id="IPR050156">
    <property type="entry name" value="TC-AMP_synthase_SUA5"/>
</dbReference>
<keyword evidence="7" id="KW-0548">Nucleotidyltransferase</keyword>
<dbReference type="NCBIfam" id="TIGR00057">
    <property type="entry name" value="L-threonylcarbamoyladenylate synthase"/>
    <property type="match status" value="1"/>
</dbReference>
<evidence type="ECO:0000256" key="1">
    <source>
        <dbReference type="ARBA" id="ARBA00004496"/>
    </source>
</evidence>
<dbReference type="AlphaFoldDB" id="A0A0K1RB00"/>
<evidence type="ECO:0000256" key="7">
    <source>
        <dbReference type="ARBA" id="ARBA00022695"/>
    </source>
</evidence>
<dbReference type="SUPFAM" id="SSF55821">
    <property type="entry name" value="YrdC/RibB"/>
    <property type="match status" value="1"/>
</dbReference>
<proteinExistence type="inferred from homology"/>
<comment type="subcellular location">
    <subcellularLocation>
        <location evidence="1">Cytoplasm</location>
    </subcellularLocation>
</comment>
<organism evidence="13 14">
    <name type="scientific">Corynebacterium riegelii</name>
    <dbReference type="NCBI Taxonomy" id="156976"/>
    <lineage>
        <taxon>Bacteria</taxon>
        <taxon>Bacillati</taxon>
        <taxon>Actinomycetota</taxon>
        <taxon>Actinomycetes</taxon>
        <taxon>Mycobacteriales</taxon>
        <taxon>Corynebacteriaceae</taxon>
        <taxon>Corynebacterium</taxon>
    </lineage>
</organism>
<dbReference type="GO" id="GO:0061710">
    <property type="term" value="F:L-threonylcarbamoyladenylate synthase"/>
    <property type="evidence" value="ECO:0007669"/>
    <property type="project" value="UniProtKB-EC"/>
</dbReference>
<evidence type="ECO:0000256" key="2">
    <source>
        <dbReference type="ARBA" id="ARBA00007663"/>
    </source>
</evidence>
<dbReference type="PANTHER" id="PTHR17490">
    <property type="entry name" value="SUA5"/>
    <property type="match status" value="1"/>
</dbReference>
<evidence type="ECO:0000256" key="11">
    <source>
        <dbReference type="ARBA" id="ARBA00048366"/>
    </source>
</evidence>
<accession>A0A0K1RB00</accession>
<evidence type="ECO:0000256" key="3">
    <source>
        <dbReference type="ARBA" id="ARBA00012584"/>
    </source>
</evidence>
<comment type="catalytic activity">
    <reaction evidence="11">
        <text>L-threonine + hydrogencarbonate + ATP = L-threonylcarbamoyladenylate + diphosphate + H2O</text>
        <dbReference type="Rhea" id="RHEA:36407"/>
        <dbReference type="ChEBI" id="CHEBI:15377"/>
        <dbReference type="ChEBI" id="CHEBI:17544"/>
        <dbReference type="ChEBI" id="CHEBI:30616"/>
        <dbReference type="ChEBI" id="CHEBI:33019"/>
        <dbReference type="ChEBI" id="CHEBI:57926"/>
        <dbReference type="ChEBI" id="CHEBI:73682"/>
        <dbReference type="EC" id="2.7.7.87"/>
    </reaction>
</comment>
<dbReference type="STRING" id="156976.AK829_04605"/>
<evidence type="ECO:0000259" key="12">
    <source>
        <dbReference type="PROSITE" id="PS51163"/>
    </source>
</evidence>
<dbReference type="Gene3D" id="3.90.870.10">
    <property type="entry name" value="DHBP synthase"/>
    <property type="match status" value="1"/>
</dbReference>
<dbReference type="PROSITE" id="PS51163">
    <property type="entry name" value="YRDC"/>
    <property type="match status" value="1"/>
</dbReference>
<dbReference type="RefSeq" id="WP_052204677.1">
    <property type="nucleotide sequence ID" value="NZ_BAAAGW010000002.1"/>
</dbReference>
<dbReference type="Proteomes" id="UP000060016">
    <property type="component" value="Chromosome"/>
</dbReference>
<evidence type="ECO:0000256" key="4">
    <source>
        <dbReference type="ARBA" id="ARBA00022490"/>
    </source>
</evidence>
<evidence type="ECO:0000256" key="6">
    <source>
        <dbReference type="ARBA" id="ARBA00022694"/>
    </source>
</evidence>
<comment type="similarity">
    <text evidence="2">Belongs to the SUA5 family.</text>
</comment>
<dbReference type="InterPro" id="IPR017945">
    <property type="entry name" value="DHBP_synth_RibB-like_a/b_dom"/>
</dbReference>
<gene>
    <name evidence="13" type="ORF">AK829_04605</name>
</gene>
<keyword evidence="8" id="KW-0547">Nucleotide-binding</keyword>
<keyword evidence="5" id="KW-0808">Transferase</keyword>
<dbReference type="GO" id="GO:0003725">
    <property type="term" value="F:double-stranded RNA binding"/>
    <property type="evidence" value="ECO:0007669"/>
    <property type="project" value="InterPro"/>
</dbReference>